<organism evidence="1 2">
    <name type="scientific">Rhizobium leguminosarum</name>
    <dbReference type="NCBI Taxonomy" id="384"/>
    <lineage>
        <taxon>Bacteria</taxon>
        <taxon>Pseudomonadati</taxon>
        <taxon>Pseudomonadota</taxon>
        <taxon>Alphaproteobacteria</taxon>
        <taxon>Hyphomicrobiales</taxon>
        <taxon>Rhizobiaceae</taxon>
        <taxon>Rhizobium/Agrobacterium group</taxon>
        <taxon>Rhizobium</taxon>
    </lineage>
</organism>
<gene>
    <name evidence="1" type="ORF">ELH90_36275</name>
</gene>
<name>A0A7M3DJS5_RHILE</name>
<evidence type="ECO:0000313" key="2">
    <source>
        <dbReference type="Proteomes" id="UP000292974"/>
    </source>
</evidence>
<evidence type="ECO:0000313" key="1">
    <source>
        <dbReference type="EMBL" id="TAY42396.1"/>
    </source>
</evidence>
<accession>A0A7M3DJS5</accession>
<dbReference type="Gene3D" id="3.40.50.1460">
    <property type="match status" value="1"/>
</dbReference>
<keyword evidence="1" id="KW-0614">Plasmid</keyword>
<dbReference type="Proteomes" id="UP000292974">
    <property type="component" value="Unassembled WGS sequence"/>
</dbReference>
<reference evidence="1 2" key="1">
    <citation type="submission" date="2019-02" db="EMBL/GenBank/DDBJ databases">
        <title>The genomic architecture of introgression among sibling species of bacteria.</title>
        <authorList>
            <person name="Cavassim M.I.A."/>
            <person name="Moeskjaer S."/>
            <person name="Moslemi C."/>
            <person name="Fields B."/>
            <person name="Bachmann A."/>
            <person name="Vilhjalmsson B."/>
            <person name="Schierup M.H."/>
            <person name="Young J.P.W."/>
            <person name="Andersen S.U."/>
        </authorList>
    </citation>
    <scope>NUCLEOTIDE SEQUENCE [LARGE SCALE GENOMIC DNA]</scope>
    <source>
        <strain evidence="1 2">SM135B</strain>
        <plasmid evidence="1">pSM135B_Rh08</plasmid>
    </source>
</reference>
<protein>
    <recommendedName>
        <fullName evidence="3">Caspase family protein</fullName>
    </recommendedName>
</protein>
<sequence length="397" mass="43879">MTLIPITRDEEIEGPRMHAFVIGVGAYPDAKAGRGSLSELRAVDDLPSAADSAKLVCRWLLDNKDNFIAKLSSLEVLISDPADATSRYGWNPGPPIDGATSEHVKQAGADWLDRVSARPGDVAFFYCCGHGAVYGGQPILFLEDLNTGKIEPWAHLNLGALAQSLRRMPGLGCAFMFSDACGEFVTKLELSDARDSRFYMPPNLFEPTRNNVSFLCAASEAQLAHDATSLGFEGVSDDGSGVRFGRFTQTILKGLQGSSSRWSKAGWVVDPISLYQDLRKLKQTFFRDWKEKPFEPFCPVTPNDFFPIIRHMQAEIPLVVMTDPEARIVDYDLHICPSNEHQAAIIQSRQQRSPEAWRLLVPVSRDALYAVAVNNAARYATPFIPSQPMFDHVVTVT</sequence>
<proteinExistence type="predicted"/>
<dbReference type="RefSeq" id="WP_130719460.1">
    <property type="nucleotide sequence ID" value="NZ_SIOP01000005.1"/>
</dbReference>
<geneLocation type="plasmid" evidence="1">
    <name>pSM135B_Rh08</name>
</geneLocation>
<comment type="caution">
    <text evidence="1">The sequence shown here is derived from an EMBL/GenBank/DDBJ whole genome shotgun (WGS) entry which is preliminary data.</text>
</comment>
<dbReference type="EMBL" id="SIOP01000005">
    <property type="protein sequence ID" value="TAY42396.1"/>
    <property type="molecule type" value="Genomic_DNA"/>
</dbReference>
<evidence type="ECO:0008006" key="3">
    <source>
        <dbReference type="Google" id="ProtNLM"/>
    </source>
</evidence>
<dbReference type="AlphaFoldDB" id="A0A7M3DJS5"/>